<dbReference type="NCBIfam" id="TIGR02105">
    <property type="entry name" value="III_needle"/>
    <property type="match status" value="1"/>
</dbReference>
<protein>
    <submittedName>
        <fullName evidence="8">Type III secretion system needle filament subunit SctF</fullName>
    </submittedName>
</protein>
<evidence type="ECO:0000256" key="5">
    <source>
        <dbReference type="ARBA" id="ARBA00022927"/>
    </source>
</evidence>
<evidence type="ECO:0000313" key="8">
    <source>
        <dbReference type="EMBL" id="WGO84313.1"/>
    </source>
</evidence>
<dbReference type="SUPFAM" id="SSF140129">
    <property type="entry name" value="MxiH-like"/>
    <property type="match status" value="1"/>
</dbReference>
<reference evidence="8 9" key="1">
    <citation type="submission" date="2023-04" db="EMBL/GenBank/DDBJ databases">
        <title>Genome dynamics across the evolutionary transition to endosymbiosis.</title>
        <authorList>
            <person name="Siozios S."/>
            <person name="Nadal-Jimenez P."/>
            <person name="Azagi T."/>
            <person name="Sprong H."/>
            <person name="Frost C.L."/>
            <person name="Parratt S.R."/>
            <person name="Taylor G."/>
            <person name="Brettell L."/>
            <person name="Lew K.C."/>
            <person name="Croft L."/>
            <person name="King K.C."/>
            <person name="Brockhurst M.A."/>
            <person name="Hypsa V."/>
            <person name="Novakova E."/>
            <person name="Darby A.C."/>
            <person name="Hurst G.D.D."/>
        </authorList>
    </citation>
    <scope>NUCLEOTIDE SEQUENCE [LARGE SCALE GENOMIC DNA]</scope>
    <source>
        <strain evidence="9">aApi_AU</strain>
    </source>
</reference>
<organism evidence="8 9">
    <name type="scientific">Arsenophonus apicola</name>
    <dbReference type="NCBI Taxonomy" id="2879119"/>
    <lineage>
        <taxon>Bacteria</taxon>
        <taxon>Pseudomonadati</taxon>
        <taxon>Pseudomonadota</taxon>
        <taxon>Gammaproteobacteria</taxon>
        <taxon>Enterobacterales</taxon>
        <taxon>Morganellaceae</taxon>
        <taxon>Arsenophonus</taxon>
    </lineage>
</organism>
<keyword evidence="3" id="KW-0813">Transport</keyword>
<dbReference type="Gene3D" id="1.20.58.90">
    <property type="match status" value="1"/>
</dbReference>
<dbReference type="RefSeq" id="WP_280939337.1">
    <property type="nucleotide sequence ID" value="NZ_CP123759.1"/>
</dbReference>
<dbReference type="EMBL" id="CP123759">
    <property type="protein sequence ID" value="WGO84313.1"/>
    <property type="molecule type" value="Genomic_DNA"/>
</dbReference>
<name>A0ABY8P497_9GAMM</name>
<dbReference type="InterPro" id="IPR037203">
    <property type="entry name" value="T3SS_needle-like_sf"/>
</dbReference>
<comment type="subcellular location">
    <subcellularLocation>
        <location evidence="1">Cell surface</location>
    </subcellularLocation>
    <subcellularLocation>
        <location evidence="2">Secreted</location>
    </subcellularLocation>
</comment>
<gene>
    <name evidence="8" type="primary">sctF</name>
    <name evidence="8" type="ORF">QG404_05320</name>
</gene>
<dbReference type="Pfam" id="PF09392">
    <property type="entry name" value="T3SS_needle_F"/>
    <property type="match status" value="1"/>
</dbReference>
<dbReference type="Proteomes" id="UP001231859">
    <property type="component" value="Chromosome"/>
</dbReference>
<evidence type="ECO:0000256" key="4">
    <source>
        <dbReference type="ARBA" id="ARBA00022525"/>
    </source>
</evidence>
<evidence type="ECO:0000256" key="1">
    <source>
        <dbReference type="ARBA" id="ARBA00004241"/>
    </source>
</evidence>
<evidence type="ECO:0000256" key="6">
    <source>
        <dbReference type="ARBA" id="ARBA00023026"/>
    </source>
</evidence>
<accession>A0ABY8P497</accession>
<keyword evidence="5" id="KW-0653">Protein transport</keyword>
<keyword evidence="4" id="KW-0964">Secreted</keyword>
<sequence>MAAIFDHKKGIKLDDVADKLKGIADTTSEDVKNAIDSLNTSPDNPALVAELQHKINKWSAIFNMNSTITRSMRDMIQSILQKI</sequence>
<comment type="similarity">
    <text evidence="7">Belongs to the SctF family.</text>
</comment>
<dbReference type="InterPro" id="IPR011841">
    <property type="entry name" value="T3SS_needle_YscF"/>
</dbReference>
<dbReference type="InterPro" id="IPR021123">
    <property type="entry name" value="T3SS_needle-like"/>
</dbReference>
<evidence type="ECO:0000256" key="7">
    <source>
        <dbReference type="ARBA" id="ARBA00035658"/>
    </source>
</evidence>
<evidence type="ECO:0000256" key="3">
    <source>
        <dbReference type="ARBA" id="ARBA00022448"/>
    </source>
</evidence>
<evidence type="ECO:0000313" key="9">
    <source>
        <dbReference type="Proteomes" id="UP001231859"/>
    </source>
</evidence>
<keyword evidence="9" id="KW-1185">Reference proteome</keyword>
<keyword evidence="6" id="KW-0843">Virulence</keyword>
<evidence type="ECO:0000256" key="2">
    <source>
        <dbReference type="ARBA" id="ARBA00004613"/>
    </source>
</evidence>
<proteinExistence type="inferred from homology"/>